<evidence type="ECO:0000256" key="2">
    <source>
        <dbReference type="ARBA" id="ARBA00022692"/>
    </source>
</evidence>
<comment type="subcellular location">
    <subcellularLocation>
        <location evidence="1">Membrane</location>
    </subcellularLocation>
</comment>
<dbReference type="Pfam" id="PF04116">
    <property type="entry name" value="FA_hydroxylase"/>
    <property type="match status" value="1"/>
</dbReference>
<evidence type="ECO:0000256" key="3">
    <source>
        <dbReference type="ARBA" id="ARBA00022989"/>
    </source>
</evidence>
<evidence type="ECO:0000256" key="4">
    <source>
        <dbReference type="ARBA" id="ARBA00023136"/>
    </source>
</evidence>
<evidence type="ECO:0000259" key="7">
    <source>
        <dbReference type="Pfam" id="PF04116"/>
    </source>
</evidence>
<proteinExistence type="predicted"/>
<keyword evidence="4 6" id="KW-0472">Membrane</keyword>
<feature type="compositionally biased region" description="Basic residues" evidence="5">
    <location>
        <begin position="328"/>
        <end position="339"/>
    </location>
</feature>
<evidence type="ECO:0000256" key="5">
    <source>
        <dbReference type="SAM" id="MobiDB-lite"/>
    </source>
</evidence>
<sequence>MDVLLSLPILSYFLTPASPSLSTSLNILFFYMTWTSLVLSHTSLRIRLLGTLAIRTVLYLIPSLLTLLFDASVPSLAESIKLGGRASLPPRNTRVIARQVGVAALNLALVTAVEGASNLGFKFVLKEDDFKTNSALPLPWQLAKHLLLMLTAREVLTYYIHRHVLHSSGAVAKYHKRFNHARSAAPYSLLLFVDHPIPFLLHHFLPIYLPSIALRPHLLTYFLFLALCTAEETLATSGYSVIPGIIMGGMTRRTAVHYASGGNCNYGAWGLLDWMNGTSRGRDVLDDVKAEAEKHNVKERSADKLDSGMSAIQGGINKLTNGDDSGRRRSSRLKSNRAS</sequence>
<dbReference type="GO" id="GO:0016020">
    <property type="term" value="C:membrane"/>
    <property type="evidence" value="ECO:0007669"/>
    <property type="project" value="UniProtKB-SubCell"/>
</dbReference>
<accession>A0A096PEC2</accession>
<evidence type="ECO:0000256" key="1">
    <source>
        <dbReference type="ARBA" id="ARBA00004370"/>
    </source>
</evidence>
<dbReference type="AlphaFoldDB" id="A0A096PEC2"/>
<dbReference type="PANTHER" id="PTHR11863">
    <property type="entry name" value="STEROL DESATURASE"/>
    <property type="match status" value="1"/>
</dbReference>
<dbReference type="InterPro" id="IPR006694">
    <property type="entry name" value="Fatty_acid_hydroxylase"/>
</dbReference>
<keyword evidence="3 6" id="KW-1133">Transmembrane helix</keyword>
<dbReference type="GO" id="GO:0008610">
    <property type="term" value="P:lipid biosynthetic process"/>
    <property type="evidence" value="ECO:0007669"/>
    <property type="project" value="InterPro"/>
</dbReference>
<reference evidence="8" key="1">
    <citation type="submission" date="2013-05" db="EMBL/GenBank/DDBJ databases">
        <title>Draft genome sequences of six wheat associated Fusarium spp. isolates.</title>
        <authorList>
            <person name="Moolhuijzen P.M."/>
            <person name="Manners J.M."/>
            <person name="Wilcox S."/>
            <person name="Bellgard M.I."/>
            <person name="Gardiner D.M."/>
        </authorList>
    </citation>
    <scope>NUCLEOTIDE SEQUENCE</scope>
    <source>
        <strain evidence="8">CS5907</strain>
        <strain evidence="8">CS5907</strain>
    </source>
</reference>
<gene>
    <name evidence="8" type="ORF">BN851_0048540</name>
</gene>
<feature type="transmembrane region" description="Helical" evidence="6">
    <location>
        <begin position="46"/>
        <end position="69"/>
    </location>
</feature>
<feature type="domain" description="Fatty acid hydroxylase" evidence="7">
    <location>
        <begin position="147"/>
        <end position="278"/>
    </location>
</feature>
<keyword evidence="2 6" id="KW-0812">Transmembrane</keyword>
<evidence type="ECO:0000256" key="6">
    <source>
        <dbReference type="SAM" id="Phobius"/>
    </source>
</evidence>
<evidence type="ECO:0000313" key="8">
    <source>
        <dbReference type="EMBL" id="CEG03430.1"/>
    </source>
</evidence>
<dbReference type="GO" id="GO:0005506">
    <property type="term" value="F:iron ion binding"/>
    <property type="evidence" value="ECO:0007669"/>
    <property type="project" value="InterPro"/>
</dbReference>
<dbReference type="GO" id="GO:0016491">
    <property type="term" value="F:oxidoreductase activity"/>
    <property type="evidence" value="ECO:0007669"/>
    <property type="project" value="InterPro"/>
</dbReference>
<protein>
    <submittedName>
        <fullName evidence="8">WGS project CBMG000000000 data, contig CS5907-c000866</fullName>
    </submittedName>
</protein>
<feature type="region of interest" description="Disordered" evidence="5">
    <location>
        <begin position="315"/>
        <end position="339"/>
    </location>
</feature>
<comment type="caution">
    <text evidence="8">The sequence shown here is derived from an EMBL/GenBank/DDBJ whole genome shotgun (WGS) entry which is preliminary data.</text>
</comment>
<dbReference type="InterPro" id="IPR050307">
    <property type="entry name" value="Sterol_Desaturase_Related"/>
</dbReference>
<name>A0A096PEC2_9HYPO</name>
<dbReference type="EMBL" id="CBMG010000864">
    <property type="protein sequence ID" value="CEG03430.1"/>
    <property type="molecule type" value="Genomic_DNA"/>
</dbReference>
<organism evidence="8">
    <name type="scientific">Fusarium acuminatum CS5907</name>
    <dbReference type="NCBI Taxonomy" id="1318461"/>
    <lineage>
        <taxon>Eukaryota</taxon>
        <taxon>Fungi</taxon>
        <taxon>Dikarya</taxon>
        <taxon>Ascomycota</taxon>
        <taxon>Pezizomycotina</taxon>
        <taxon>Sordariomycetes</taxon>
        <taxon>Hypocreomycetidae</taxon>
        <taxon>Hypocreales</taxon>
        <taxon>Nectriaceae</taxon>
        <taxon>Fusarium</taxon>
        <taxon>Fusarium tricinctum species complex</taxon>
    </lineage>
</organism>